<dbReference type="EMBL" id="AP006628">
    <property type="protein sequence ID" value="BAD04427.1"/>
    <property type="molecule type" value="Genomic_DNA"/>
</dbReference>
<evidence type="ECO:0000259" key="1">
    <source>
        <dbReference type="PROSITE" id="PS50878"/>
    </source>
</evidence>
<protein>
    <submittedName>
        <fullName evidence="2">Retron-type reverse transcriptase</fullName>
    </submittedName>
</protein>
<dbReference type="InterPro" id="IPR000477">
    <property type="entry name" value="RT_dom"/>
</dbReference>
<dbReference type="Pfam" id="PF00078">
    <property type="entry name" value="RVT_1"/>
    <property type="match status" value="1"/>
</dbReference>
<evidence type="ECO:0000313" key="3">
    <source>
        <dbReference type="Proteomes" id="UP000002523"/>
    </source>
</evidence>
<keyword evidence="3" id="KW-1185">Reference proteome</keyword>
<dbReference type="PANTHER" id="PTHR34047:SF8">
    <property type="entry name" value="PROTEIN YKFC"/>
    <property type="match status" value="1"/>
</dbReference>
<dbReference type="Pfam" id="PF01348">
    <property type="entry name" value="Intron_maturas2"/>
    <property type="match status" value="1"/>
</dbReference>
<name>Q6YQN1_ONYPE</name>
<accession>Q6YQN1</accession>
<keyword evidence="2" id="KW-0695">RNA-directed DNA polymerase</keyword>
<dbReference type="GO" id="GO:0003964">
    <property type="term" value="F:RNA-directed DNA polymerase activity"/>
    <property type="evidence" value="ECO:0007669"/>
    <property type="project" value="UniProtKB-KW"/>
</dbReference>
<feature type="domain" description="Reverse transcriptase" evidence="1">
    <location>
        <begin position="79"/>
        <end position="344"/>
    </location>
</feature>
<dbReference type="SMR" id="Q6YQN1"/>
<dbReference type="PROSITE" id="PS50878">
    <property type="entry name" value="RT_POL"/>
    <property type="match status" value="1"/>
</dbReference>
<dbReference type="eggNOG" id="COG3344">
    <property type="taxonomic scope" value="Bacteria"/>
</dbReference>
<proteinExistence type="predicted"/>
<dbReference type="Proteomes" id="UP000002523">
    <property type="component" value="Chromosome"/>
</dbReference>
<dbReference type="InterPro" id="IPR043502">
    <property type="entry name" value="DNA/RNA_pol_sf"/>
</dbReference>
<reference evidence="2 3" key="1">
    <citation type="journal article" date="2004" name="Nat. Genet.">
        <title>Reductive evolution suggested from the complete genome sequence of a plant-pathogenic phytoplasma.</title>
        <authorList>
            <person name="Oshima K."/>
            <person name="Kakizawa S."/>
            <person name="Nishigawa H."/>
            <person name="Jung H.-Y."/>
            <person name="Wei W."/>
            <person name="Suzuki S."/>
            <person name="Arashida R."/>
            <person name="Nakata D."/>
            <person name="Miyata S."/>
            <person name="Ugaki M."/>
            <person name="Namba S."/>
        </authorList>
    </citation>
    <scope>NUCLEOTIDE SEQUENCE [LARGE SCALE GENOMIC DNA]</scope>
    <source>
        <strain evidence="3">OY-M</strain>
    </source>
</reference>
<dbReference type="SUPFAM" id="SSF56672">
    <property type="entry name" value="DNA/RNA polymerases"/>
    <property type="match status" value="1"/>
</dbReference>
<evidence type="ECO:0000313" key="2">
    <source>
        <dbReference type="EMBL" id="BAD04427.1"/>
    </source>
</evidence>
<sequence>MINMSTTVSDETKLSRTLNKILYCSTNNYPLKRELQQGMNNFHNTLTAFNKIAANKGAGTPGIDGNSIDSLNLKKLERYHKEYINNKYNPKPVKRIFISKDNDKVRPLGIPTIKDRIVQKSLEQLLTPYFENQFLEWSFGFRTKKSCLDAIKRVKQRFQGIDYIIKIDLKGYFDTINHETLMKTLRKFIRKNKTLSTINKWLKAGFMKDGIKYESLSGSPQGGIISPLLANVYLHYIDIKMDELIKEGTPIRKANPEYGKAYHQGMHHKLGIDRQINLNPKTRVEYIRYADDFIIGIKGKYDKAETIKNQVTQWLEQDLKLTISKDKSKIVKANKGTRFLSYMYMVKVKPTSSKLTKKTHKKSLNGRVQIQVPKAKAKEYGYEYNWLKRGKIKHDETLASRDELEIIRTYKTIVRGIIQYFCLANNLNALTHLTYLAEYSCLKTLARKRKTTIAKVRKKFNRSSTWSIPYLNKEKTRYESWTVYPWDKIKKMRNYKENPDITINPYLFQGRTNLTDRLKAEICEKCGKTTQLQIHHIGTVRNENRKSVMNKSTKVLCIDCHRNITDQQMHDIRLNNKNKRKKRINS</sequence>
<keyword evidence="2" id="KW-0548">Nucleotidyltransferase</keyword>
<dbReference type="InterPro" id="IPR024937">
    <property type="entry name" value="Domain_X"/>
</dbReference>
<dbReference type="InterPro" id="IPR051083">
    <property type="entry name" value="GrpII_Intron_Splice-Mob/Def"/>
</dbReference>
<dbReference type="AlphaFoldDB" id="Q6YQN1"/>
<dbReference type="HOGENOM" id="CLU_013584_3_1_14"/>
<dbReference type="KEGG" id="poy:PAM_342"/>
<keyword evidence="2" id="KW-0808">Transferase</keyword>
<dbReference type="PANTHER" id="PTHR34047">
    <property type="entry name" value="NUCLEAR INTRON MATURASE 1, MITOCHONDRIAL-RELATED"/>
    <property type="match status" value="1"/>
</dbReference>
<gene>
    <name evidence="2" type="ordered locus">PAM_342</name>
</gene>
<dbReference type="GO" id="GO:0006397">
    <property type="term" value="P:mRNA processing"/>
    <property type="evidence" value="ECO:0007669"/>
    <property type="project" value="InterPro"/>
</dbReference>
<dbReference type="eggNOG" id="COG1403">
    <property type="taxonomic scope" value="Bacteria"/>
</dbReference>
<organism evidence="2 3">
    <name type="scientific">Onion yellows phytoplasma (strain OY-M)</name>
    <dbReference type="NCBI Taxonomy" id="262768"/>
    <lineage>
        <taxon>Bacteria</taxon>
        <taxon>Bacillati</taxon>
        <taxon>Mycoplasmatota</taxon>
        <taxon>Mollicutes</taxon>
        <taxon>Acholeplasmatales</taxon>
        <taxon>Acholeplasmataceae</taxon>
        <taxon>Candidatus Phytoplasma</taxon>
        <taxon>16SrI (Aster yellows group)</taxon>
    </lineage>
</organism>
<dbReference type="STRING" id="262768.PAM_342"/>
<dbReference type="CDD" id="cd01651">
    <property type="entry name" value="RT_G2_intron"/>
    <property type="match status" value="1"/>
</dbReference>